<dbReference type="GO" id="GO:0090729">
    <property type="term" value="F:toxin activity"/>
    <property type="evidence" value="ECO:0007669"/>
    <property type="project" value="UniProtKB-KW"/>
</dbReference>
<dbReference type="EMBL" id="JAANCM010000009">
    <property type="protein sequence ID" value="NHT77432.1"/>
    <property type="molecule type" value="Genomic_DNA"/>
</dbReference>
<dbReference type="GO" id="GO:0045926">
    <property type="term" value="P:negative regulation of growth"/>
    <property type="evidence" value="ECO:0007669"/>
    <property type="project" value="UniProtKB-ARBA"/>
</dbReference>
<gene>
    <name evidence="5" type="primary">vapC</name>
    <name evidence="7" type="ORF">G8E10_17090</name>
</gene>
<dbReference type="EC" id="3.1.-.-" evidence="5"/>
<accession>A0AA44CDV4</accession>
<dbReference type="NCBIfam" id="TIGR00028">
    <property type="entry name" value="Mtu_PIN_fam"/>
    <property type="match status" value="1"/>
</dbReference>
<dbReference type="InterPro" id="IPR029060">
    <property type="entry name" value="PIN-like_dom_sf"/>
</dbReference>
<comment type="similarity">
    <text evidence="5">Belongs to the PINc/VapC protein family.</text>
</comment>
<evidence type="ECO:0000313" key="7">
    <source>
        <dbReference type="EMBL" id="NHT77432.1"/>
    </source>
</evidence>
<keyword evidence="5" id="KW-0800">Toxin</keyword>
<evidence type="ECO:0000256" key="3">
    <source>
        <dbReference type="ARBA" id="ARBA00022723"/>
    </source>
</evidence>
<keyword evidence="4 5" id="KW-0378">Hydrolase</keyword>
<dbReference type="InterPro" id="IPR022907">
    <property type="entry name" value="VapC_family"/>
</dbReference>
<evidence type="ECO:0000256" key="5">
    <source>
        <dbReference type="HAMAP-Rule" id="MF_00265"/>
    </source>
</evidence>
<comment type="caution">
    <text evidence="7">The sequence shown here is derived from an EMBL/GenBank/DDBJ whole genome shotgun (WGS) entry which is preliminary data.</text>
</comment>
<keyword evidence="2 5" id="KW-0540">Nuclease</keyword>
<dbReference type="SUPFAM" id="SSF88723">
    <property type="entry name" value="PIN domain-like"/>
    <property type="match status" value="1"/>
</dbReference>
<evidence type="ECO:0000256" key="4">
    <source>
        <dbReference type="ARBA" id="ARBA00022801"/>
    </source>
</evidence>
<evidence type="ECO:0000313" key="8">
    <source>
        <dbReference type="Proteomes" id="UP001155840"/>
    </source>
</evidence>
<dbReference type="Gene3D" id="3.40.50.1010">
    <property type="entry name" value="5'-nuclease"/>
    <property type="match status" value="1"/>
</dbReference>
<comment type="function">
    <text evidence="5">Toxic component of a toxin-antitoxin (TA) system. An RNase.</text>
</comment>
<feature type="binding site" evidence="5">
    <location>
        <position position="6"/>
    </location>
    <ligand>
        <name>Mg(2+)</name>
        <dbReference type="ChEBI" id="CHEBI:18420"/>
    </ligand>
</feature>
<dbReference type="Proteomes" id="UP001155840">
    <property type="component" value="Unassembled WGS sequence"/>
</dbReference>
<reference evidence="7" key="1">
    <citation type="submission" date="2020-03" db="EMBL/GenBank/DDBJ databases">
        <title>Ferranicluibacter endophyticum gen. nov., sp. nov., a new genus isolated from Rubus ulmifolius Schott. stem.</title>
        <authorList>
            <person name="Roca-Couso R."/>
            <person name="Flores-Felix J.D."/>
            <person name="Igual J.M."/>
            <person name="Rivas R."/>
        </authorList>
    </citation>
    <scope>NUCLEOTIDE SEQUENCE</scope>
    <source>
        <strain evidence="7">CRRU44</strain>
    </source>
</reference>
<evidence type="ECO:0000259" key="6">
    <source>
        <dbReference type="Pfam" id="PF01850"/>
    </source>
</evidence>
<comment type="cofactor">
    <cofactor evidence="5">
        <name>Mg(2+)</name>
        <dbReference type="ChEBI" id="CHEBI:18420"/>
    </cofactor>
</comment>
<dbReference type="GO" id="GO:0016788">
    <property type="term" value="F:hydrolase activity, acting on ester bonds"/>
    <property type="evidence" value="ECO:0007669"/>
    <property type="project" value="InterPro"/>
</dbReference>
<dbReference type="RefSeq" id="WP_167130042.1">
    <property type="nucleotide sequence ID" value="NZ_JAANCM010000009.1"/>
</dbReference>
<dbReference type="HAMAP" id="MF_00265">
    <property type="entry name" value="VapC_Nob1"/>
    <property type="match status" value="1"/>
</dbReference>
<organism evidence="7 8">
    <name type="scientific">Ferranicluibacter rubi</name>
    <dbReference type="NCBI Taxonomy" id="2715133"/>
    <lineage>
        <taxon>Bacteria</taxon>
        <taxon>Pseudomonadati</taxon>
        <taxon>Pseudomonadota</taxon>
        <taxon>Alphaproteobacteria</taxon>
        <taxon>Hyphomicrobiales</taxon>
        <taxon>Rhizobiaceae</taxon>
        <taxon>Ferranicluibacter</taxon>
    </lineage>
</organism>
<sequence>MIYLLDVNVLIALLDAGSPFHSAAHEWIRDLGEDGWATCPITENGVIRILSNRTYVRYPGSAVVVSGMIDMIAKRARRHSWADDVSLANASFFSLERITHHNQITDTYLLGLAASKGGRLATFDRHIDVTTVIGGAEALHLIPT</sequence>
<evidence type="ECO:0000256" key="2">
    <source>
        <dbReference type="ARBA" id="ARBA00022722"/>
    </source>
</evidence>
<dbReference type="GO" id="GO:0000287">
    <property type="term" value="F:magnesium ion binding"/>
    <property type="evidence" value="ECO:0007669"/>
    <property type="project" value="UniProtKB-UniRule"/>
</dbReference>
<keyword evidence="5" id="KW-0460">Magnesium</keyword>
<evidence type="ECO:0000256" key="1">
    <source>
        <dbReference type="ARBA" id="ARBA00022649"/>
    </source>
</evidence>
<keyword evidence="8" id="KW-1185">Reference proteome</keyword>
<dbReference type="Pfam" id="PF01850">
    <property type="entry name" value="PIN"/>
    <property type="match status" value="1"/>
</dbReference>
<dbReference type="InterPro" id="IPR002716">
    <property type="entry name" value="PIN_dom"/>
</dbReference>
<feature type="domain" description="PIN" evidence="6">
    <location>
        <begin position="3"/>
        <end position="128"/>
    </location>
</feature>
<dbReference type="GO" id="GO:0004540">
    <property type="term" value="F:RNA nuclease activity"/>
    <property type="evidence" value="ECO:0007669"/>
    <property type="project" value="InterPro"/>
</dbReference>
<protein>
    <recommendedName>
        <fullName evidence="5">Ribonuclease VapC</fullName>
        <shortName evidence="5">RNase VapC</shortName>
        <ecNumber evidence="5">3.1.-.-</ecNumber>
    </recommendedName>
    <alternativeName>
        <fullName evidence="5">Toxin VapC</fullName>
    </alternativeName>
</protein>
<name>A0AA44CDV4_9HYPH</name>
<feature type="binding site" evidence="5">
    <location>
        <position position="106"/>
    </location>
    <ligand>
        <name>Mg(2+)</name>
        <dbReference type="ChEBI" id="CHEBI:18420"/>
    </ligand>
</feature>
<dbReference type="InterPro" id="IPR006226">
    <property type="entry name" value="Mtu_PIN"/>
</dbReference>
<keyword evidence="1 5" id="KW-1277">Toxin-antitoxin system</keyword>
<proteinExistence type="inferred from homology"/>
<dbReference type="AlphaFoldDB" id="A0AA44CDV4"/>
<keyword evidence="3 5" id="KW-0479">Metal-binding</keyword>